<dbReference type="SUPFAM" id="SSF46458">
    <property type="entry name" value="Globin-like"/>
    <property type="match status" value="1"/>
</dbReference>
<organism evidence="5 6">
    <name type="scientific">Paenacidovorax caeni</name>
    <dbReference type="NCBI Taxonomy" id="343013"/>
    <lineage>
        <taxon>Bacteria</taxon>
        <taxon>Pseudomonadati</taxon>
        <taxon>Pseudomonadota</taxon>
        <taxon>Betaproteobacteria</taxon>
        <taxon>Burkholderiales</taxon>
        <taxon>Comamonadaceae</taxon>
        <taxon>Paenacidovorax</taxon>
    </lineage>
</organism>
<evidence type="ECO:0000259" key="3">
    <source>
        <dbReference type="PROSITE" id="PS50883"/>
    </source>
</evidence>
<dbReference type="InterPro" id="IPR029787">
    <property type="entry name" value="Nucleotide_cyclase"/>
</dbReference>
<dbReference type="InterPro" id="IPR035919">
    <property type="entry name" value="EAL_sf"/>
</dbReference>
<dbReference type="STRING" id="343013.SAMN04489707_10765"/>
<dbReference type="SMART" id="SM00267">
    <property type="entry name" value="GGDEF"/>
    <property type="match status" value="1"/>
</dbReference>
<dbReference type="OrthoDB" id="9813903at2"/>
<dbReference type="GO" id="GO:0071111">
    <property type="term" value="F:cyclic-guanylate-specific phosphodiesterase activity"/>
    <property type="evidence" value="ECO:0007669"/>
    <property type="project" value="InterPro"/>
</dbReference>
<dbReference type="NCBIfam" id="TIGR00254">
    <property type="entry name" value="GGDEF"/>
    <property type="match status" value="1"/>
</dbReference>
<dbReference type="GO" id="GO:0019825">
    <property type="term" value="F:oxygen binding"/>
    <property type="evidence" value="ECO:0007669"/>
    <property type="project" value="InterPro"/>
</dbReference>
<dbReference type="InterPro" id="IPR043128">
    <property type="entry name" value="Rev_trsase/Diguanyl_cyclase"/>
</dbReference>
<dbReference type="SUPFAM" id="SSF141868">
    <property type="entry name" value="EAL domain-like"/>
    <property type="match status" value="1"/>
</dbReference>
<dbReference type="CDD" id="cd01948">
    <property type="entry name" value="EAL"/>
    <property type="match status" value="1"/>
</dbReference>
<dbReference type="SMART" id="SM00052">
    <property type="entry name" value="EAL"/>
    <property type="match status" value="1"/>
</dbReference>
<dbReference type="GO" id="GO:0020037">
    <property type="term" value="F:heme binding"/>
    <property type="evidence" value="ECO:0007669"/>
    <property type="project" value="InterPro"/>
</dbReference>
<dbReference type="PANTHER" id="PTHR33121:SF71">
    <property type="entry name" value="OXYGEN SENSOR PROTEIN DOSP"/>
    <property type="match status" value="1"/>
</dbReference>
<dbReference type="Gene3D" id="3.30.70.270">
    <property type="match status" value="1"/>
</dbReference>
<dbReference type="PANTHER" id="PTHR33121">
    <property type="entry name" value="CYCLIC DI-GMP PHOSPHODIESTERASE PDEF"/>
    <property type="match status" value="1"/>
</dbReference>
<dbReference type="InterPro" id="IPR009050">
    <property type="entry name" value="Globin-like_sf"/>
</dbReference>
<protein>
    <recommendedName>
        <fullName evidence="1">Diguanylate cyclase DosC</fullName>
    </recommendedName>
    <alternativeName>
        <fullName evidence="2">Direct oxygen-sensing cyclase</fullName>
    </alternativeName>
</protein>
<dbReference type="CDD" id="cd01949">
    <property type="entry name" value="GGDEF"/>
    <property type="match status" value="1"/>
</dbReference>
<dbReference type="AlphaFoldDB" id="A0A1I7KV64"/>
<sequence length="618" mass="68748">MQEIPHTFQHRKDFLSLTPEDERALRDLHGALGKEAPGFVDGFYRHLLSFPEMQTLIPDETALERLKQLHIRYFSNLTVGTYNEDYGEDRRHVGLAHARIGLSPGWYLGGYSHYLTELLPRLDRLPGLRDTGSTTAMQALIKVVFLDMGIAIDSYIAQRDGLIADLREREQLTRDLLRAQERMEKLAFFDALTGLPNRTHGMDLAQRLLDAAGQQGREAAVLLVDLDRFKEINDTQGHAVGDRVLTTVAHHCQRLIGDDGVLARLGGDEFMFVRMHSPTEDGCDALALAENICGTLGRPMTTDDLRFEVGASVGVALYPQHGQALDELLRRADIAMYRAKMQGGGHHLLYNVDMGLQLQRRIAVAARLEKALAVGRLTQHYQPKVVLDTGQLCGVEALARWHDEEWGWVSPAEFIHVAEERGLIIALGDWSLDTAARQWRAWHDAGVTPPTTIAVNVSAAQMMSDGFAERALAIVRAHNVSPLAIELEITESALMHEPAKARRVAARLVERGFTLSIDDFGTGYSSLARLQNFPVSRLKIDMSFVQGMTTNPDSLAIVTAVIGLARALQLRTVAEGVESQDQIDKLRSLQCDMAQGYFFAKALPAADLERDWLSRPSR</sequence>
<dbReference type="PROSITE" id="PS50887">
    <property type="entry name" value="GGDEF"/>
    <property type="match status" value="1"/>
</dbReference>
<evidence type="ECO:0000259" key="4">
    <source>
        <dbReference type="PROSITE" id="PS50887"/>
    </source>
</evidence>
<dbReference type="InterPro" id="IPR050706">
    <property type="entry name" value="Cyclic-di-GMP_PDE-like"/>
</dbReference>
<keyword evidence="6" id="KW-1185">Reference proteome</keyword>
<evidence type="ECO:0000313" key="6">
    <source>
        <dbReference type="Proteomes" id="UP000183656"/>
    </source>
</evidence>
<gene>
    <name evidence="5" type="ORF">SAMN04489707_10765</name>
</gene>
<dbReference type="EMBL" id="FPBX01000076">
    <property type="protein sequence ID" value="SFV01297.1"/>
    <property type="molecule type" value="Genomic_DNA"/>
</dbReference>
<dbReference type="InterPro" id="IPR044398">
    <property type="entry name" value="Globin-sensor_dom"/>
</dbReference>
<dbReference type="RefSeq" id="WP_074930490.1">
    <property type="nucleotide sequence ID" value="NZ_CYIG01000082.1"/>
</dbReference>
<dbReference type="Proteomes" id="UP000183656">
    <property type="component" value="Unassembled WGS sequence"/>
</dbReference>
<proteinExistence type="predicted"/>
<dbReference type="Gene3D" id="1.10.490.10">
    <property type="entry name" value="Globins"/>
    <property type="match status" value="1"/>
</dbReference>
<dbReference type="InterPro" id="IPR001633">
    <property type="entry name" value="EAL_dom"/>
</dbReference>
<dbReference type="SUPFAM" id="SSF55073">
    <property type="entry name" value="Nucleotide cyclase"/>
    <property type="match status" value="1"/>
</dbReference>
<feature type="domain" description="EAL" evidence="3">
    <location>
        <begin position="361"/>
        <end position="616"/>
    </location>
</feature>
<dbReference type="Pfam" id="PF11563">
    <property type="entry name" value="Protoglobin"/>
    <property type="match status" value="1"/>
</dbReference>
<evidence type="ECO:0000256" key="1">
    <source>
        <dbReference type="ARBA" id="ARBA00015125"/>
    </source>
</evidence>
<dbReference type="Pfam" id="PF00563">
    <property type="entry name" value="EAL"/>
    <property type="match status" value="1"/>
</dbReference>
<accession>A0A1I7KV64</accession>
<dbReference type="Gene3D" id="3.20.20.450">
    <property type="entry name" value="EAL domain"/>
    <property type="match status" value="1"/>
</dbReference>
<dbReference type="InterPro" id="IPR012292">
    <property type="entry name" value="Globin/Proto"/>
</dbReference>
<dbReference type="Pfam" id="PF00990">
    <property type="entry name" value="GGDEF"/>
    <property type="match status" value="1"/>
</dbReference>
<dbReference type="InterPro" id="IPR000160">
    <property type="entry name" value="GGDEF_dom"/>
</dbReference>
<dbReference type="PROSITE" id="PS50883">
    <property type="entry name" value="EAL"/>
    <property type="match status" value="1"/>
</dbReference>
<reference evidence="5 6" key="1">
    <citation type="submission" date="2016-10" db="EMBL/GenBank/DDBJ databases">
        <authorList>
            <person name="de Groot N.N."/>
        </authorList>
    </citation>
    <scope>NUCLEOTIDE SEQUENCE [LARGE SCALE GENOMIC DNA]</scope>
    <source>
        <strain evidence="5 6">R-24608</strain>
    </source>
</reference>
<feature type="domain" description="GGDEF" evidence="4">
    <location>
        <begin position="217"/>
        <end position="352"/>
    </location>
</feature>
<evidence type="ECO:0000313" key="5">
    <source>
        <dbReference type="EMBL" id="SFV01297.1"/>
    </source>
</evidence>
<evidence type="ECO:0000256" key="2">
    <source>
        <dbReference type="ARBA" id="ARBA00029839"/>
    </source>
</evidence>
<name>A0A1I7KV64_9BURK</name>